<protein>
    <submittedName>
        <fullName evidence="5">Zinc protease</fullName>
    </submittedName>
</protein>
<dbReference type="Gene3D" id="3.30.450.80">
    <property type="entry name" value="Transcription factor LuxR-like, autoinducer-binding domain"/>
    <property type="match status" value="1"/>
</dbReference>
<dbReference type="RefSeq" id="WP_039594120.1">
    <property type="nucleotide sequence ID" value="NZ_JQGJ02000022.1"/>
</dbReference>
<dbReference type="EMBL" id="JQGJ01000025">
    <property type="protein sequence ID" value="KHK61847.1"/>
    <property type="molecule type" value="Genomic_DNA"/>
</dbReference>
<keyword evidence="1" id="KW-0805">Transcription regulation</keyword>
<dbReference type="AlphaFoldDB" id="A0A0B1YXD4"/>
<dbReference type="Gene3D" id="1.10.10.10">
    <property type="entry name" value="Winged helix-like DNA-binding domain superfamily/Winged helix DNA-binding domain"/>
    <property type="match status" value="1"/>
</dbReference>
<evidence type="ECO:0000313" key="5">
    <source>
        <dbReference type="EMBL" id="KHK61847.1"/>
    </source>
</evidence>
<dbReference type="PROSITE" id="PS50043">
    <property type="entry name" value="HTH_LUXR_2"/>
    <property type="match status" value="1"/>
</dbReference>
<dbReference type="GO" id="GO:0006508">
    <property type="term" value="P:proteolysis"/>
    <property type="evidence" value="ECO:0007669"/>
    <property type="project" value="UniProtKB-KW"/>
</dbReference>
<evidence type="ECO:0000259" key="4">
    <source>
        <dbReference type="PROSITE" id="PS50043"/>
    </source>
</evidence>
<dbReference type="InterPro" id="IPR000792">
    <property type="entry name" value="Tscrpt_reg_LuxR_C"/>
</dbReference>
<dbReference type="PANTHER" id="PTHR44688:SF16">
    <property type="entry name" value="DNA-BINDING TRANSCRIPTIONAL ACTIVATOR DEVR_DOSR"/>
    <property type="match status" value="1"/>
</dbReference>
<keyword evidence="5" id="KW-0378">Hydrolase</keyword>
<dbReference type="SMART" id="SM00421">
    <property type="entry name" value="HTH_LUXR"/>
    <property type="match status" value="1"/>
</dbReference>
<gene>
    <name evidence="5" type="ORF">JZ00_26635</name>
</gene>
<dbReference type="GO" id="GO:0003677">
    <property type="term" value="F:DNA binding"/>
    <property type="evidence" value="ECO:0007669"/>
    <property type="project" value="UniProtKB-KW"/>
</dbReference>
<proteinExistence type="predicted"/>
<dbReference type="PRINTS" id="PR00038">
    <property type="entry name" value="HTHLUXR"/>
</dbReference>
<dbReference type="InterPro" id="IPR005143">
    <property type="entry name" value="TF_LuxR_autoind-bd_dom"/>
</dbReference>
<dbReference type="Pfam" id="PF00196">
    <property type="entry name" value="GerE"/>
    <property type="match status" value="1"/>
</dbReference>
<dbReference type="InterPro" id="IPR036693">
    <property type="entry name" value="TF_LuxR_autoind-bd_dom_sf"/>
</dbReference>
<dbReference type="PANTHER" id="PTHR44688">
    <property type="entry name" value="DNA-BINDING TRANSCRIPTIONAL ACTIVATOR DEVR_DOSR"/>
    <property type="match status" value="1"/>
</dbReference>
<dbReference type="InterPro" id="IPR016032">
    <property type="entry name" value="Sig_transdc_resp-reg_C-effctor"/>
</dbReference>
<sequence length="237" mass="27165">MDEWKHLQLRKLSCEKDLQRAYRLVLDFFNYQGFEYCAFAAYSGAPDRYTSKINMNNYPYGWDRLYEQNGYASNDPVIAHCNHSSLPILWSEKVFSEAPQLWQELNRQGLAHGWTQAVHDEHGTHYSLFSLARTHCPIEAEEHYGNLGYAIFASQRLHALAGKKLSDHMTPPLTCHLSPREIEVLRWSAEGKTASEVGRILCLSERTVNFHVCSCMRKLNVTNKISAVAKAAHIHVI</sequence>
<dbReference type="Pfam" id="PF03472">
    <property type="entry name" value="Autoind_bind"/>
    <property type="match status" value="1"/>
</dbReference>
<name>A0A0B1YXD4_9PSED</name>
<comment type="caution">
    <text evidence="5">The sequence shown here is derived from an EMBL/GenBank/DDBJ whole genome shotgun (WGS) entry which is preliminary data.</text>
</comment>
<dbReference type="InterPro" id="IPR036388">
    <property type="entry name" value="WH-like_DNA-bd_sf"/>
</dbReference>
<dbReference type="GO" id="GO:0006355">
    <property type="term" value="P:regulation of DNA-templated transcription"/>
    <property type="evidence" value="ECO:0007669"/>
    <property type="project" value="InterPro"/>
</dbReference>
<dbReference type="OrthoDB" id="9774661at2"/>
<evidence type="ECO:0000256" key="1">
    <source>
        <dbReference type="ARBA" id="ARBA00023015"/>
    </source>
</evidence>
<dbReference type="CDD" id="cd06170">
    <property type="entry name" value="LuxR_C_like"/>
    <property type="match status" value="1"/>
</dbReference>
<dbReference type="SUPFAM" id="SSF75516">
    <property type="entry name" value="Pheromone-binding domain of LuxR-like quorum-sensing transcription factors"/>
    <property type="match status" value="1"/>
</dbReference>
<keyword evidence="5" id="KW-0645">Protease</keyword>
<keyword evidence="3" id="KW-0804">Transcription</keyword>
<evidence type="ECO:0000256" key="2">
    <source>
        <dbReference type="ARBA" id="ARBA00023125"/>
    </source>
</evidence>
<dbReference type="GO" id="GO:0008233">
    <property type="term" value="F:peptidase activity"/>
    <property type="evidence" value="ECO:0007669"/>
    <property type="project" value="UniProtKB-KW"/>
</dbReference>
<evidence type="ECO:0000256" key="3">
    <source>
        <dbReference type="ARBA" id="ARBA00023163"/>
    </source>
</evidence>
<accession>A0A0B1YXD4</accession>
<dbReference type="Proteomes" id="UP000030949">
    <property type="component" value="Unassembled WGS sequence"/>
</dbReference>
<keyword evidence="2" id="KW-0238">DNA-binding</keyword>
<evidence type="ECO:0000313" key="6">
    <source>
        <dbReference type="Proteomes" id="UP000030949"/>
    </source>
</evidence>
<reference evidence="6" key="1">
    <citation type="submission" date="2015-03" db="EMBL/GenBank/DDBJ databases">
        <title>Pseudomonas frederiksbergensis hydrocarbon degrader.</title>
        <authorList>
            <person name="Brown L.M."/>
            <person name="Ruiz O.N."/>
            <person name="Mueller S."/>
            <person name="Gunasekera T.S."/>
        </authorList>
    </citation>
    <scope>NUCLEOTIDE SEQUENCE [LARGE SCALE GENOMIC DNA]</scope>
    <source>
        <strain evidence="6">SI8</strain>
    </source>
</reference>
<feature type="domain" description="HTH luxR-type" evidence="4">
    <location>
        <begin position="170"/>
        <end position="235"/>
    </location>
</feature>
<dbReference type="SUPFAM" id="SSF46894">
    <property type="entry name" value="C-terminal effector domain of the bipartite response regulators"/>
    <property type="match status" value="1"/>
</dbReference>
<organism evidence="5 6">
    <name type="scientific">Pseudomonas frederiksbergensis</name>
    <dbReference type="NCBI Taxonomy" id="104087"/>
    <lineage>
        <taxon>Bacteria</taxon>
        <taxon>Pseudomonadati</taxon>
        <taxon>Pseudomonadota</taxon>
        <taxon>Gammaproteobacteria</taxon>
        <taxon>Pseudomonadales</taxon>
        <taxon>Pseudomonadaceae</taxon>
        <taxon>Pseudomonas</taxon>
    </lineage>
</organism>